<dbReference type="Pfam" id="PF04402">
    <property type="entry name" value="SIMPL"/>
    <property type="match status" value="1"/>
</dbReference>
<dbReference type="Gene3D" id="3.30.70.2970">
    <property type="entry name" value="Protein of unknown function (DUF541), domain 2"/>
    <property type="match status" value="1"/>
</dbReference>
<dbReference type="Proteomes" id="UP000643403">
    <property type="component" value="Unassembled WGS sequence"/>
</dbReference>
<gene>
    <name evidence="1" type="primary">bp26</name>
    <name evidence="1" type="ORF">GCM10008101_16860</name>
</gene>
<dbReference type="Gene3D" id="3.30.110.170">
    <property type="entry name" value="Protein of unknown function (DUF541), domain 1"/>
    <property type="match status" value="1"/>
</dbReference>
<dbReference type="EMBL" id="BMXY01000002">
    <property type="protein sequence ID" value="GGZ63924.1"/>
    <property type="molecule type" value="Genomic_DNA"/>
</dbReference>
<sequence length="253" mass="26336">MPSHRHFMSSAPLRSGGLLALLLLATAGCTRQSSPGQSESSGGTLVTVSAQAEARQAPDMAMLSTGVVSLAPDANSAIRRNAEQMARVVASIEGAGIAAKDVQTSGVSLNPDYAYVANRPPRIKGYYASNTVNVTVRDIGRLGEILDALVATGANQINGPMFDIEDKDAVLDKAREKALAKARARADAYAKRLGLRVTRIVSIDETGGRGVPQPMLGRGAIVEQAAAADASAPIAPGENVLSVTLDVVYELEK</sequence>
<reference evidence="2" key="1">
    <citation type="journal article" date="2019" name="Int. J. Syst. Evol. Microbiol.">
        <title>The Global Catalogue of Microorganisms (GCM) 10K type strain sequencing project: providing services to taxonomists for standard genome sequencing and annotation.</title>
        <authorList>
            <consortium name="The Broad Institute Genomics Platform"/>
            <consortium name="The Broad Institute Genome Sequencing Center for Infectious Disease"/>
            <person name="Wu L."/>
            <person name="Ma J."/>
        </authorList>
    </citation>
    <scope>NUCLEOTIDE SEQUENCE [LARGE SCALE GENOMIC DNA]</scope>
    <source>
        <strain evidence="2">KCTC 22558</strain>
    </source>
</reference>
<dbReference type="PANTHER" id="PTHR34387">
    <property type="entry name" value="SLR1258 PROTEIN"/>
    <property type="match status" value="1"/>
</dbReference>
<organism evidence="1 2">
    <name type="scientific">Cognatilysobacter xinjiangensis</name>
    <dbReference type="NCBI Taxonomy" id="546892"/>
    <lineage>
        <taxon>Bacteria</taxon>
        <taxon>Pseudomonadati</taxon>
        <taxon>Pseudomonadota</taxon>
        <taxon>Gammaproteobacteria</taxon>
        <taxon>Lysobacterales</taxon>
        <taxon>Lysobacteraceae</taxon>
        <taxon>Cognatilysobacter</taxon>
    </lineage>
</organism>
<protein>
    <submittedName>
        <fullName evidence="1">SIMPL domain-containing protein</fullName>
    </submittedName>
</protein>
<keyword evidence="2" id="KW-1185">Reference proteome</keyword>
<dbReference type="PANTHER" id="PTHR34387:SF1">
    <property type="entry name" value="PERIPLASMIC IMMUNOGENIC PROTEIN"/>
    <property type="match status" value="1"/>
</dbReference>
<dbReference type="InterPro" id="IPR052022">
    <property type="entry name" value="26kDa_periplasmic_antigen"/>
</dbReference>
<evidence type="ECO:0000313" key="1">
    <source>
        <dbReference type="EMBL" id="GGZ63924.1"/>
    </source>
</evidence>
<comment type="caution">
    <text evidence="1">The sequence shown here is derived from an EMBL/GenBank/DDBJ whole genome shotgun (WGS) entry which is preliminary data.</text>
</comment>
<dbReference type="RefSeq" id="WP_229790750.1">
    <property type="nucleotide sequence ID" value="NZ_BMXY01000002.1"/>
</dbReference>
<name>A0ABQ3C0V0_9GAMM</name>
<evidence type="ECO:0000313" key="2">
    <source>
        <dbReference type="Proteomes" id="UP000643403"/>
    </source>
</evidence>
<accession>A0ABQ3C0V0</accession>
<dbReference type="InterPro" id="IPR007497">
    <property type="entry name" value="SIMPL/DUF541"/>
</dbReference>
<dbReference type="PROSITE" id="PS51257">
    <property type="entry name" value="PROKAR_LIPOPROTEIN"/>
    <property type="match status" value="1"/>
</dbReference>
<proteinExistence type="predicted"/>